<keyword evidence="2" id="KW-1185">Reference proteome</keyword>
<evidence type="ECO:0000313" key="2">
    <source>
        <dbReference type="Proteomes" id="UP000827976"/>
    </source>
</evidence>
<accession>A0ACB7WQG2</accession>
<gene>
    <name evidence="1" type="ORF">IHE45_02G068700</name>
</gene>
<proteinExistence type="predicted"/>
<dbReference type="Proteomes" id="UP000827976">
    <property type="component" value="Chromosome 2"/>
</dbReference>
<comment type="caution">
    <text evidence="1">The sequence shown here is derived from an EMBL/GenBank/DDBJ whole genome shotgun (WGS) entry which is preliminary data.</text>
</comment>
<dbReference type="EMBL" id="CM037012">
    <property type="protein sequence ID" value="KAH7690720.1"/>
    <property type="molecule type" value="Genomic_DNA"/>
</dbReference>
<name>A0ACB7WQG2_DIOAL</name>
<sequence>MKFHIATQSHSSLKHKIKHFASTREFEHVFDLCRAVHLSESKLDSFTLPCVLKACTTLLAFEEGLSIHAFIIKTGHECNLYAMNSLIEMYTKLGFLPDARKVFDEMPQRNLVSWNLMISGYGACGYPEFALEFCGLMRSKFIALDEVGFKIILRICGSVQALRAGESIHARVFVFGLSNEAALLTAVLDMYAKCRKLDAAEQVFDEILCRDVVCWNAMITGYSKGNKPEKMLELFKKMLVENFKPSIPTMLLSIQACTQLLLLHFGKAVHSYAIKNGFFLDVPIGGLLIDLYSKCGELGSACSVFYGMSKRRLSLNSWSCLMNGLGMHGHGKAVLMVFFQMLKNGIDPDGICFLLILSSCSHNTGFSDIGRRVFHYMVEQFGIRPTMEHYASMVDIIGRSGCLEEALKFICKMPVEPNSDVYGAFLGACRIHGHLEMDRVFADFFVDSDCTIPGFYKLVLSVHACRNNWDEVSKIRRLIEEKRFKSSSGCSLIESS</sequence>
<protein>
    <submittedName>
        <fullName evidence="1">Tetratricopeptide-like helical domain-containing protein</fullName>
    </submittedName>
</protein>
<evidence type="ECO:0000313" key="1">
    <source>
        <dbReference type="EMBL" id="KAH7690720.1"/>
    </source>
</evidence>
<reference evidence="2" key="1">
    <citation type="journal article" date="2022" name="Nat. Commun.">
        <title>Chromosome evolution and the genetic basis of agronomically important traits in greater yam.</title>
        <authorList>
            <person name="Bredeson J.V."/>
            <person name="Lyons J.B."/>
            <person name="Oniyinde I.O."/>
            <person name="Okereke N.R."/>
            <person name="Kolade O."/>
            <person name="Nnabue I."/>
            <person name="Nwadili C.O."/>
            <person name="Hribova E."/>
            <person name="Parker M."/>
            <person name="Nwogha J."/>
            <person name="Shu S."/>
            <person name="Carlson J."/>
            <person name="Kariba R."/>
            <person name="Muthemba S."/>
            <person name="Knop K."/>
            <person name="Barton G.J."/>
            <person name="Sherwood A.V."/>
            <person name="Lopez-Montes A."/>
            <person name="Asiedu R."/>
            <person name="Jamnadass R."/>
            <person name="Muchugi A."/>
            <person name="Goodstein D."/>
            <person name="Egesi C.N."/>
            <person name="Featherston J."/>
            <person name="Asfaw A."/>
            <person name="Simpson G.G."/>
            <person name="Dolezel J."/>
            <person name="Hendre P.S."/>
            <person name="Van Deynze A."/>
            <person name="Kumar P.L."/>
            <person name="Obidiegwu J.E."/>
            <person name="Bhattacharjee R."/>
            <person name="Rokhsar D.S."/>
        </authorList>
    </citation>
    <scope>NUCLEOTIDE SEQUENCE [LARGE SCALE GENOMIC DNA]</scope>
    <source>
        <strain evidence="2">cv. TDa95/00328</strain>
    </source>
</reference>
<organism evidence="1 2">
    <name type="scientific">Dioscorea alata</name>
    <name type="common">Purple yam</name>
    <dbReference type="NCBI Taxonomy" id="55571"/>
    <lineage>
        <taxon>Eukaryota</taxon>
        <taxon>Viridiplantae</taxon>
        <taxon>Streptophyta</taxon>
        <taxon>Embryophyta</taxon>
        <taxon>Tracheophyta</taxon>
        <taxon>Spermatophyta</taxon>
        <taxon>Magnoliopsida</taxon>
        <taxon>Liliopsida</taxon>
        <taxon>Dioscoreales</taxon>
        <taxon>Dioscoreaceae</taxon>
        <taxon>Dioscorea</taxon>
    </lineage>
</organism>